<dbReference type="Pfam" id="PF00535">
    <property type="entry name" value="Glycos_transf_2"/>
    <property type="match status" value="1"/>
</dbReference>
<dbReference type="InterPro" id="IPR029044">
    <property type="entry name" value="Nucleotide-diphossugar_trans"/>
</dbReference>
<evidence type="ECO:0000259" key="1">
    <source>
        <dbReference type="Pfam" id="PF00535"/>
    </source>
</evidence>
<dbReference type="CDD" id="cd04186">
    <property type="entry name" value="GT_2_like_c"/>
    <property type="match status" value="1"/>
</dbReference>
<dbReference type="SUPFAM" id="SSF53448">
    <property type="entry name" value="Nucleotide-diphospho-sugar transferases"/>
    <property type="match status" value="1"/>
</dbReference>
<evidence type="ECO:0000313" key="3">
    <source>
        <dbReference type="Proteomes" id="UP000176854"/>
    </source>
</evidence>
<dbReference type="Proteomes" id="UP000176854">
    <property type="component" value="Unassembled WGS sequence"/>
</dbReference>
<comment type="caution">
    <text evidence="2">The sequence shown here is derived from an EMBL/GenBank/DDBJ whole genome shotgun (WGS) entry which is preliminary data.</text>
</comment>
<proteinExistence type="predicted"/>
<accession>A0A1F5ZDC2</accession>
<feature type="domain" description="Glycosyltransferase 2-like" evidence="1">
    <location>
        <begin position="8"/>
        <end position="124"/>
    </location>
</feature>
<dbReference type="EMBL" id="MFJC01000004">
    <property type="protein sequence ID" value="OGG10127.1"/>
    <property type="molecule type" value="Genomic_DNA"/>
</dbReference>
<dbReference type="PANTHER" id="PTHR43179:SF7">
    <property type="entry name" value="RHAMNOSYLTRANSFERASE WBBL"/>
    <property type="match status" value="1"/>
</dbReference>
<organism evidence="2 3">
    <name type="scientific">Candidatus Gottesmanbacteria bacterium RBG_16_43_7</name>
    <dbReference type="NCBI Taxonomy" id="1798373"/>
    <lineage>
        <taxon>Bacteria</taxon>
        <taxon>Candidatus Gottesmaniibacteriota</taxon>
    </lineage>
</organism>
<dbReference type="STRING" id="1798373.A2154_00170"/>
<dbReference type="InterPro" id="IPR001173">
    <property type="entry name" value="Glyco_trans_2-like"/>
</dbReference>
<dbReference type="PANTHER" id="PTHR43179">
    <property type="entry name" value="RHAMNOSYLTRANSFERASE WBBL"/>
    <property type="match status" value="1"/>
</dbReference>
<protein>
    <recommendedName>
        <fullName evidence="1">Glycosyltransferase 2-like domain-containing protein</fullName>
    </recommendedName>
</protein>
<dbReference type="Gene3D" id="3.90.550.10">
    <property type="entry name" value="Spore Coat Polysaccharide Biosynthesis Protein SpsA, Chain A"/>
    <property type="match status" value="1"/>
</dbReference>
<name>A0A1F5ZDC2_9BACT</name>
<gene>
    <name evidence="2" type="ORF">A2154_00170</name>
</gene>
<reference evidence="2 3" key="1">
    <citation type="journal article" date="2016" name="Nat. Commun.">
        <title>Thousands of microbial genomes shed light on interconnected biogeochemical processes in an aquifer system.</title>
        <authorList>
            <person name="Anantharaman K."/>
            <person name="Brown C.T."/>
            <person name="Hug L.A."/>
            <person name="Sharon I."/>
            <person name="Castelle C.J."/>
            <person name="Probst A.J."/>
            <person name="Thomas B.C."/>
            <person name="Singh A."/>
            <person name="Wilkins M.J."/>
            <person name="Karaoz U."/>
            <person name="Brodie E.L."/>
            <person name="Williams K.H."/>
            <person name="Hubbard S.S."/>
            <person name="Banfield J.F."/>
        </authorList>
    </citation>
    <scope>NUCLEOTIDE SEQUENCE [LARGE SCALE GENOMIC DNA]</scope>
</reference>
<evidence type="ECO:0000313" key="2">
    <source>
        <dbReference type="EMBL" id="OGG10127.1"/>
    </source>
</evidence>
<dbReference type="AlphaFoldDB" id="A0A1F5ZDC2"/>
<sequence length="291" mass="32836">MISRFGLSIIIVSFNTSKLLYNCLESVYTHLIKAKFPFEVIMVDNASSDDSVSMVKKNFPRVKLIINSQNIGFGKANNQGYTAARGEYILFLNSDVVALEKSIERLYGFIRRHPKAIVGAKLINTDGTPQPSCGPFYSLPVICIMLFFKGDKFGLTRRSPDKTIKTDWVSGACFISHRDLLGDGLLFDESIFMYMEEIDLMYRAKKSGYKTIFYPNARFIHIGAASSKSNAMPVVNIFRGLTYFYQKHHTRTANDILKGMLFVKSLIAIILGVLTLNEKLRSTYAKAIRTL</sequence>